<dbReference type="RefSeq" id="WP_066057944.1">
    <property type="nucleotide sequence ID" value="NZ_JBHUNF010000004.1"/>
</dbReference>
<keyword evidence="4 5" id="KW-0408">Iron</keyword>
<dbReference type="InterPro" id="IPR009078">
    <property type="entry name" value="Ferritin-like_SF"/>
</dbReference>
<evidence type="ECO:0000256" key="3">
    <source>
        <dbReference type="ARBA" id="ARBA00023002"/>
    </source>
</evidence>
<accession>A0ABW5RJX0</accession>
<dbReference type="PANTHER" id="PTHR11431">
    <property type="entry name" value="FERRITIN"/>
    <property type="match status" value="1"/>
</dbReference>
<evidence type="ECO:0000256" key="2">
    <source>
        <dbReference type="ARBA" id="ARBA00022723"/>
    </source>
</evidence>
<protein>
    <recommendedName>
        <fullName evidence="5">Ferritin</fullName>
    </recommendedName>
</protein>
<dbReference type="PANTHER" id="PTHR11431:SF127">
    <property type="entry name" value="BACTERIAL NON-HEME FERRITIN"/>
    <property type="match status" value="1"/>
</dbReference>
<evidence type="ECO:0000313" key="8">
    <source>
        <dbReference type="Proteomes" id="UP001597453"/>
    </source>
</evidence>
<dbReference type="InterPro" id="IPR008331">
    <property type="entry name" value="Ferritin_DPS_dom"/>
</dbReference>
<dbReference type="InterPro" id="IPR009040">
    <property type="entry name" value="Ferritin-like_diiron"/>
</dbReference>
<dbReference type="CDD" id="cd01055">
    <property type="entry name" value="Nonheme_Ferritin"/>
    <property type="match status" value="1"/>
</dbReference>
<dbReference type="InterPro" id="IPR001519">
    <property type="entry name" value="Ferritin"/>
</dbReference>
<evidence type="ECO:0000313" key="7">
    <source>
        <dbReference type="EMBL" id="MFD2675232.1"/>
    </source>
</evidence>
<gene>
    <name evidence="7" type="ORF">ACFSUQ_07990</name>
</gene>
<evidence type="ECO:0000256" key="5">
    <source>
        <dbReference type="RuleBase" id="RU361145"/>
    </source>
</evidence>
<keyword evidence="2 5" id="KW-0479">Metal-binding</keyword>
<sequence>MKLTGKLESAFNDQVTLETVAALTYEQLAIDMEAIDLPGIASWFRAQADEERVHAGKFIAHMLDRDAHPRYGNMTVEAETVTTVLAAFEASLAHEQKVSEAIRGLYKIAQAEGDIDSLPLLHWFISEQLEEEATVGEIIGRVKLIGEDGTGLLKLDQELGSRPGGELPAAE</sequence>
<dbReference type="Pfam" id="PF00210">
    <property type="entry name" value="Ferritin"/>
    <property type="match status" value="1"/>
</dbReference>
<dbReference type="InterPro" id="IPR041719">
    <property type="entry name" value="Ferritin_prok"/>
</dbReference>
<proteinExistence type="predicted"/>
<comment type="caution">
    <text evidence="7">The sequence shown here is derived from an EMBL/GenBank/DDBJ whole genome shotgun (WGS) entry which is preliminary data.</text>
</comment>
<keyword evidence="8" id="KW-1185">Reference proteome</keyword>
<dbReference type="Gene3D" id="1.20.1260.10">
    <property type="match status" value="1"/>
</dbReference>
<dbReference type="EMBL" id="JBHUNF010000004">
    <property type="protein sequence ID" value="MFD2675232.1"/>
    <property type="molecule type" value="Genomic_DNA"/>
</dbReference>
<keyword evidence="3" id="KW-0560">Oxidoreductase</keyword>
<dbReference type="Proteomes" id="UP001597453">
    <property type="component" value="Unassembled WGS sequence"/>
</dbReference>
<evidence type="ECO:0000256" key="1">
    <source>
        <dbReference type="ARBA" id="ARBA00022434"/>
    </source>
</evidence>
<name>A0ABW5RJX0_9MICO</name>
<feature type="domain" description="Ferritin-like diiron" evidence="6">
    <location>
        <begin position="1"/>
        <end position="146"/>
    </location>
</feature>
<reference evidence="8" key="1">
    <citation type="journal article" date="2019" name="Int. J. Syst. Evol. Microbiol.">
        <title>The Global Catalogue of Microorganisms (GCM) 10K type strain sequencing project: providing services to taxonomists for standard genome sequencing and annotation.</title>
        <authorList>
            <consortium name="The Broad Institute Genomics Platform"/>
            <consortium name="The Broad Institute Genome Sequencing Center for Infectious Disease"/>
            <person name="Wu L."/>
            <person name="Ma J."/>
        </authorList>
    </citation>
    <scope>NUCLEOTIDE SEQUENCE [LARGE SCALE GENOMIC DNA]</scope>
    <source>
        <strain evidence="8">TISTR 1511</strain>
    </source>
</reference>
<dbReference type="PROSITE" id="PS50905">
    <property type="entry name" value="FERRITIN_LIKE"/>
    <property type="match status" value="1"/>
</dbReference>
<dbReference type="InterPro" id="IPR012347">
    <property type="entry name" value="Ferritin-like"/>
</dbReference>
<organism evidence="7 8">
    <name type="scientific">Gulosibacter bifidus</name>
    <dbReference type="NCBI Taxonomy" id="272239"/>
    <lineage>
        <taxon>Bacteria</taxon>
        <taxon>Bacillati</taxon>
        <taxon>Actinomycetota</taxon>
        <taxon>Actinomycetes</taxon>
        <taxon>Micrococcales</taxon>
        <taxon>Microbacteriaceae</taxon>
        <taxon>Gulosibacter</taxon>
    </lineage>
</organism>
<evidence type="ECO:0000259" key="6">
    <source>
        <dbReference type="PROSITE" id="PS50905"/>
    </source>
</evidence>
<dbReference type="SUPFAM" id="SSF47240">
    <property type="entry name" value="Ferritin-like"/>
    <property type="match status" value="1"/>
</dbReference>
<keyword evidence="1 5" id="KW-0409">Iron storage</keyword>
<evidence type="ECO:0000256" key="4">
    <source>
        <dbReference type="ARBA" id="ARBA00023004"/>
    </source>
</evidence>